<dbReference type="RefSeq" id="WP_063601392.1">
    <property type="nucleotide sequence ID" value="NZ_LITQ01000017.1"/>
</dbReference>
<reference evidence="3 5" key="2">
    <citation type="journal article" date="2016" name="Front. Microbiol.">
        <title>Industrial Acetogenic Biocatalysts: A Comparative Metabolic and Genomic Analysis.</title>
        <authorList>
            <person name="Bengelsdorf F."/>
            <person name="Poehlein A."/>
            <person name="Sonja S."/>
            <person name="Erz C."/>
            <person name="Hummel T."/>
            <person name="Hoffmeister S."/>
            <person name="Daniel R."/>
            <person name="Durre P."/>
        </authorList>
    </citation>
    <scope>NUCLEOTIDE SEQUENCE [LARGE SCALE GENOMIC DNA]</scope>
    <source>
        <strain evidence="3 5">PTA-10522</strain>
    </source>
</reference>
<accession>A0A162L8Y8</accession>
<gene>
    <name evidence="3" type="ORF">CLCOS_31680</name>
    <name evidence="2" type="ORF">WX73_00666</name>
</gene>
<organism evidence="2 4">
    <name type="scientific">Clostridium coskatii</name>
    <dbReference type="NCBI Taxonomy" id="1705578"/>
    <lineage>
        <taxon>Bacteria</taxon>
        <taxon>Bacillati</taxon>
        <taxon>Bacillota</taxon>
        <taxon>Clostridia</taxon>
        <taxon>Eubacteriales</taxon>
        <taxon>Clostridiaceae</taxon>
        <taxon>Clostridium</taxon>
    </lineage>
</organism>
<evidence type="ECO:0000313" key="5">
    <source>
        <dbReference type="Proteomes" id="UP000093694"/>
    </source>
</evidence>
<comment type="caution">
    <text evidence="2">The sequence shown here is derived from an EMBL/GenBank/DDBJ whole genome shotgun (WGS) entry which is preliminary data.</text>
</comment>
<evidence type="ECO:0000313" key="4">
    <source>
        <dbReference type="Proteomes" id="UP000077384"/>
    </source>
</evidence>
<keyword evidence="5" id="KW-1185">Reference proteome</keyword>
<feature type="transmembrane region" description="Helical" evidence="1">
    <location>
        <begin position="7"/>
        <end position="27"/>
    </location>
</feature>
<evidence type="ECO:0000313" key="2">
    <source>
        <dbReference type="EMBL" id="OAA92782.1"/>
    </source>
</evidence>
<dbReference type="EMBL" id="LITQ01000017">
    <property type="protein sequence ID" value="OAA92782.1"/>
    <property type="molecule type" value="Genomic_DNA"/>
</dbReference>
<dbReference type="Gene3D" id="2.60.120.380">
    <property type="match status" value="1"/>
</dbReference>
<keyword evidence="1" id="KW-1133">Transmembrane helix</keyword>
<reference evidence="2 4" key="1">
    <citation type="journal article" date="2015" name="Biotechnol. Bioeng.">
        <title>Genome sequence and phenotypic characterization of Caulobacter segnis.</title>
        <authorList>
            <person name="Patel S."/>
            <person name="Fletcher B."/>
            <person name="Scott D.C."/>
            <person name="Ely B."/>
        </authorList>
    </citation>
    <scope>NUCLEOTIDE SEQUENCE [LARGE SCALE GENOMIC DNA]</scope>
    <source>
        <strain evidence="2 4">PS02</strain>
    </source>
</reference>
<protein>
    <submittedName>
        <fullName evidence="2">Uncharacterized protein</fullName>
    </submittedName>
</protein>
<evidence type="ECO:0000256" key="1">
    <source>
        <dbReference type="SAM" id="Phobius"/>
    </source>
</evidence>
<dbReference type="AlphaFoldDB" id="A0A162L8Y8"/>
<dbReference type="Proteomes" id="UP000093694">
    <property type="component" value="Unassembled WGS sequence"/>
</dbReference>
<sequence length="162" mass="18370">MRKKKKLNIFALIVIIIGGGMALYNNYFHNIDSNRYLSSINEDKSIDYNGTHKSDKNSESFDFKKFDGKWSLMQFTSNKGNKISINDDTKISEGKFYIVILDSKYNIIAKKNELKDKGNINFTTPNDGKYSIRIIGANASGNFAINVSASNNIDISHKDFFD</sequence>
<dbReference type="EMBL" id="LROR01000061">
    <property type="protein sequence ID" value="OBR92173.1"/>
    <property type="molecule type" value="Genomic_DNA"/>
</dbReference>
<keyword evidence="1" id="KW-0472">Membrane</keyword>
<dbReference type="PATRIC" id="fig|1705578.3.peg.1051"/>
<keyword evidence="1" id="KW-0812">Transmembrane</keyword>
<dbReference type="Proteomes" id="UP000077384">
    <property type="component" value="Unassembled WGS sequence"/>
</dbReference>
<evidence type="ECO:0000313" key="3">
    <source>
        <dbReference type="EMBL" id="OBR92173.1"/>
    </source>
</evidence>
<proteinExistence type="predicted"/>
<name>A0A162L8Y8_9CLOT</name>